<dbReference type="Proteomes" id="UP000046393">
    <property type="component" value="Unplaced"/>
</dbReference>
<protein>
    <submittedName>
        <fullName evidence="2">Reverse transcriptase domain-containing protein</fullName>
    </submittedName>
</protein>
<keyword evidence="1" id="KW-1185">Reference proteome</keyword>
<dbReference type="WBParaSite" id="SMUV_0001119401-mRNA-1">
    <property type="protein sequence ID" value="SMUV_0001119401-mRNA-1"/>
    <property type="gene ID" value="SMUV_0001119401"/>
</dbReference>
<name>A0A0N5B1M5_9BILA</name>
<organism evidence="1 2">
    <name type="scientific">Syphacia muris</name>
    <dbReference type="NCBI Taxonomy" id="451379"/>
    <lineage>
        <taxon>Eukaryota</taxon>
        <taxon>Metazoa</taxon>
        <taxon>Ecdysozoa</taxon>
        <taxon>Nematoda</taxon>
        <taxon>Chromadorea</taxon>
        <taxon>Rhabditida</taxon>
        <taxon>Spirurina</taxon>
        <taxon>Oxyuridomorpha</taxon>
        <taxon>Oxyuroidea</taxon>
        <taxon>Oxyuridae</taxon>
        <taxon>Syphacia</taxon>
    </lineage>
</organism>
<dbReference type="AlphaFoldDB" id="A0A0N5B1M5"/>
<proteinExistence type="predicted"/>
<evidence type="ECO:0000313" key="2">
    <source>
        <dbReference type="WBParaSite" id="SMUV_0001119401-mRNA-1"/>
    </source>
</evidence>
<evidence type="ECO:0000313" key="1">
    <source>
        <dbReference type="Proteomes" id="UP000046393"/>
    </source>
</evidence>
<reference evidence="2" key="1">
    <citation type="submission" date="2017-02" db="UniProtKB">
        <authorList>
            <consortium name="WormBaseParasite"/>
        </authorList>
    </citation>
    <scope>IDENTIFICATION</scope>
</reference>
<sequence length="95" mass="10829">MILSLKGEERRIEEEIYGDMVNDPEGLPQIMEEARLIVDDLQKVMNYTERLLGNRASKDIETESGPLESKVKVGRGKRVKLPDVCLIPFDEDPTK</sequence>
<accession>A0A0N5B1M5</accession>